<keyword evidence="3" id="KW-0378">Hydrolase</keyword>
<dbReference type="EMBL" id="MN882554">
    <property type="protein sequence ID" value="QHJ73866.1"/>
    <property type="molecule type" value="Genomic_DNA"/>
</dbReference>
<proteinExistence type="predicted"/>
<feature type="domain" description="VRR-NUC" evidence="4">
    <location>
        <begin position="24"/>
        <end position="113"/>
    </location>
</feature>
<keyword evidence="2" id="KW-0540">Nuclease</keyword>
<name>A0A6B9STZ6_9CAUD</name>
<dbReference type="Proteomes" id="UP000464827">
    <property type="component" value="Segment"/>
</dbReference>
<dbReference type="GO" id="GO:0004519">
    <property type="term" value="F:endonuclease activity"/>
    <property type="evidence" value="ECO:0007669"/>
    <property type="project" value="UniProtKB-KW"/>
</dbReference>
<evidence type="ECO:0000256" key="3">
    <source>
        <dbReference type="ARBA" id="ARBA00022801"/>
    </source>
</evidence>
<evidence type="ECO:0000256" key="2">
    <source>
        <dbReference type="ARBA" id="ARBA00022722"/>
    </source>
</evidence>
<reference evidence="5 6" key="1">
    <citation type="submission" date="2019-12" db="EMBL/GenBank/DDBJ databases">
        <title>The Isolation and Genome Sequencing of Six Novel Lytic Bacteriophages from the Rumen Active Against Butyrivibrio fibrisolvens.</title>
        <authorList>
            <person name="Friedersdorff J.C.A."/>
            <person name="Kingston-Smith A.H."/>
            <person name="Pachebat J.A."/>
            <person name="Rooke D."/>
            <person name="Creevey C.J."/>
        </authorList>
    </citation>
    <scope>NUCLEOTIDE SEQUENCE [LARGE SCALE GENOMIC DNA]</scope>
</reference>
<dbReference type="InterPro" id="IPR014883">
    <property type="entry name" value="VRR_NUC"/>
</dbReference>
<organism evidence="5 6">
    <name type="scientific">Butyrivibrio phage Idris</name>
    <dbReference type="NCBI Taxonomy" id="2696360"/>
    <lineage>
        <taxon>Viruses</taxon>
        <taxon>Duplodnaviria</taxon>
        <taxon>Heunggongvirae</taxon>
        <taxon>Uroviricota</taxon>
        <taxon>Caudoviricetes</taxon>
        <taxon>Arawnvirus</taxon>
        <taxon>Arawnvirus arawn</taxon>
    </lineage>
</organism>
<sequence>MRHNYRLDTEAGAQEAIFSWCDIMRNTYPELKLLHHIPNGGQRNKSTAIALKRQGVKAGVPDLMLPVARLGYHGLYIELKKSDHTNKPTKLQKEWLEALEQQGYFTAVCYGYDEAVQTLTDYLESEVTL</sequence>
<dbReference type="Gene3D" id="3.40.1350.10">
    <property type="match status" value="1"/>
</dbReference>
<keyword evidence="5" id="KW-0255">Endonuclease</keyword>
<dbReference type="InterPro" id="IPR011856">
    <property type="entry name" value="tRNA_endonuc-like_dom_sf"/>
</dbReference>
<accession>A0A6B9STZ6</accession>
<dbReference type="Pfam" id="PF08774">
    <property type="entry name" value="VRR_NUC"/>
    <property type="match status" value="1"/>
</dbReference>
<dbReference type="GO" id="GO:0003676">
    <property type="term" value="F:nucleic acid binding"/>
    <property type="evidence" value="ECO:0007669"/>
    <property type="project" value="InterPro"/>
</dbReference>
<dbReference type="GO" id="GO:0016788">
    <property type="term" value="F:hydrolase activity, acting on ester bonds"/>
    <property type="evidence" value="ECO:0007669"/>
    <property type="project" value="InterPro"/>
</dbReference>
<protein>
    <submittedName>
        <fullName evidence="5">Endonuclease</fullName>
    </submittedName>
</protein>
<evidence type="ECO:0000256" key="1">
    <source>
        <dbReference type="ARBA" id="ARBA00001946"/>
    </source>
</evidence>
<evidence type="ECO:0000259" key="4">
    <source>
        <dbReference type="SMART" id="SM00990"/>
    </source>
</evidence>
<evidence type="ECO:0000313" key="6">
    <source>
        <dbReference type="Proteomes" id="UP000464827"/>
    </source>
</evidence>
<comment type="cofactor">
    <cofactor evidence="1">
        <name>Mg(2+)</name>
        <dbReference type="ChEBI" id="CHEBI:18420"/>
    </cofactor>
</comment>
<dbReference type="SMART" id="SM00990">
    <property type="entry name" value="VRR_NUC"/>
    <property type="match status" value="1"/>
</dbReference>
<evidence type="ECO:0000313" key="5">
    <source>
        <dbReference type="EMBL" id="QHJ73866.1"/>
    </source>
</evidence>